<sequence length="342" mass="39466">MSKAKSVNMTNSTSTVTRLFELYRKIPSMHGAGVSTKVLHQYLLEEGFTVSKRTVERDLLKLQEITSIYAEHTEDGNLWRNCANNIDLLPTMQPTEALLLVAAERLLRHAMPPESMSLLDQRLNKAKRTLDKSNRLGKWENKLYVIEGQIPHTTYPLDRDILQTVYESVLDEIKLTLHYKKLGAEKASCYLLNPLAIIVREHAHYLVATKSESPDRPQLFNFSRIESAESQLNTLVRPNGFDLTDYIASNPTGWLQDKNVHTIVMRVRWFAYDWLCFNQLHPSQTLTEVEDEWYRLTLSTHITYDIVGWVLRFSTDVIVESPTLLVNEVKARLVEMIGLYED</sequence>
<keyword evidence="4" id="KW-1185">Reference proteome</keyword>
<feature type="domain" description="WCX" evidence="2">
    <location>
        <begin position="261"/>
        <end position="336"/>
    </location>
</feature>
<organism evidence="3 4">
    <name type="scientific">Vibrio nereis</name>
    <dbReference type="NCBI Taxonomy" id="693"/>
    <lineage>
        <taxon>Bacteria</taxon>
        <taxon>Pseudomonadati</taxon>
        <taxon>Pseudomonadota</taxon>
        <taxon>Gammaproteobacteria</taxon>
        <taxon>Vibrionales</taxon>
        <taxon>Vibrionaceae</taxon>
        <taxon>Vibrio</taxon>
    </lineage>
</organism>
<dbReference type="Pfam" id="PF25583">
    <property type="entry name" value="WCX"/>
    <property type="match status" value="1"/>
</dbReference>
<proteinExistence type="predicted"/>
<dbReference type="STRING" id="693.AKJ17_03845"/>
<dbReference type="InterPro" id="IPR057727">
    <property type="entry name" value="WCX_dom"/>
</dbReference>
<name>A0A0M0HT63_VIBNE</name>
<dbReference type="EMBL" id="LHPJ01000004">
    <property type="protein sequence ID" value="KOO04808.1"/>
    <property type="molecule type" value="Genomic_DNA"/>
</dbReference>
<gene>
    <name evidence="3" type="ORF">AKJ17_03845</name>
</gene>
<dbReference type="OrthoDB" id="8595817at2"/>
<reference evidence="4" key="1">
    <citation type="submission" date="2015-08" db="EMBL/GenBank/DDBJ databases">
        <title>Vibrio galatheae sp. nov., a novel member of the Vibrionaceae family isolated from the Solomon Islands.</title>
        <authorList>
            <person name="Giubergia S."/>
            <person name="Machado H."/>
            <person name="Mateiu R.V."/>
            <person name="Gram L."/>
        </authorList>
    </citation>
    <scope>NUCLEOTIDE SEQUENCE [LARGE SCALE GENOMIC DNA]</scope>
    <source>
        <strain evidence="4">DSM 19584</strain>
    </source>
</reference>
<evidence type="ECO:0000313" key="3">
    <source>
        <dbReference type="EMBL" id="KOO04808.1"/>
    </source>
</evidence>
<dbReference type="InterPro" id="IPR051534">
    <property type="entry name" value="CBASS_pafABC_assoc_protein"/>
</dbReference>
<comment type="caution">
    <text evidence="3">The sequence shown here is derived from an EMBL/GenBank/DDBJ whole genome shotgun (WGS) entry which is preliminary data.</text>
</comment>
<feature type="domain" description="WYL" evidence="1">
    <location>
        <begin position="161"/>
        <end position="229"/>
    </location>
</feature>
<evidence type="ECO:0000259" key="2">
    <source>
        <dbReference type="Pfam" id="PF25583"/>
    </source>
</evidence>
<evidence type="ECO:0000313" key="4">
    <source>
        <dbReference type="Proteomes" id="UP000037515"/>
    </source>
</evidence>
<dbReference type="Pfam" id="PF13280">
    <property type="entry name" value="WYL"/>
    <property type="match status" value="1"/>
</dbReference>
<dbReference type="PANTHER" id="PTHR34580">
    <property type="match status" value="1"/>
</dbReference>
<dbReference type="PANTHER" id="PTHR34580:SF1">
    <property type="entry name" value="PROTEIN PAFC"/>
    <property type="match status" value="1"/>
</dbReference>
<accession>A0A0M0HT63</accession>
<dbReference type="InterPro" id="IPR026881">
    <property type="entry name" value="WYL_dom"/>
</dbReference>
<protein>
    <submittedName>
        <fullName evidence="3">Uncharacterized protein</fullName>
    </submittedName>
</protein>
<dbReference type="PROSITE" id="PS52050">
    <property type="entry name" value="WYL"/>
    <property type="match status" value="1"/>
</dbReference>
<dbReference type="Proteomes" id="UP000037515">
    <property type="component" value="Unassembled WGS sequence"/>
</dbReference>
<dbReference type="PATRIC" id="fig|693.5.peg.775"/>
<dbReference type="AlphaFoldDB" id="A0A0M0HT63"/>
<evidence type="ECO:0000259" key="1">
    <source>
        <dbReference type="Pfam" id="PF13280"/>
    </source>
</evidence>